<organism evidence="1 2">
    <name type="scientific">Dreissena polymorpha</name>
    <name type="common">Zebra mussel</name>
    <name type="synonym">Mytilus polymorpha</name>
    <dbReference type="NCBI Taxonomy" id="45954"/>
    <lineage>
        <taxon>Eukaryota</taxon>
        <taxon>Metazoa</taxon>
        <taxon>Spiralia</taxon>
        <taxon>Lophotrochozoa</taxon>
        <taxon>Mollusca</taxon>
        <taxon>Bivalvia</taxon>
        <taxon>Autobranchia</taxon>
        <taxon>Heteroconchia</taxon>
        <taxon>Euheterodonta</taxon>
        <taxon>Imparidentia</taxon>
        <taxon>Neoheterodontei</taxon>
        <taxon>Myida</taxon>
        <taxon>Dreissenoidea</taxon>
        <taxon>Dreissenidae</taxon>
        <taxon>Dreissena</taxon>
    </lineage>
</organism>
<dbReference type="EMBL" id="JAIWYP010000002">
    <property type="protein sequence ID" value="KAH3868401.1"/>
    <property type="molecule type" value="Genomic_DNA"/>
</dbReference>
<evidence type="ECO:0000313" key="1">
    <source>
        <dbReference type="EMBL" id="KAH3868401.1"/>
    </source>
</evidence>
<sequence>MADQIVSNRLDRGDIPWLQSTNNFLSGGVPQTQGYGWAVFSCVAIECVRFYIKEAFLEKIESEPYLSTMRQVKGLQDQELLKILSEDKHLVGAYVEHVLVREALAAIFVAFTGDTYTNANVECCSIIHRSTLRAMQAACAIGEAKKNELLNRYKHISGKC</sequence>
<dbReference type="AlphaFoldDB" id="A0A9D4M2I9"/>
<proteinExistence type="predicted"/>
<accession>A0A9D4M2I9</accession>
<comment type="caution">
    <text evidence="1">The sequence shown here is derived from an EMBL/GenBank/DDBJ whole genome shotgun (WGS) entry which is preliminary data.</text>
</comment>
<reference evidence="1" key="1">
    <citation type="journal article" date="2019" name="bioRxiv">
        <title>The Genome of the Zebra Mussel, Dreissena polymorpha: A Resource for Invasive Species Research.</title>
        <authorList>
            <person name="McCartney M.A."/>
            <person name="Auch B."/>
            <person name="Kono T."/>
            <person name="Mallez S."/>
            <person name="Zhang Y."/>
            <person name="Obille A."/>
            <person name="Becker A."/>
            <person name="Abrahante J.E."/>
            <person name="Garbe J."/>
            <person name="Badalamenti J.P."/>
            <person name="Herman A."/>
            <person name="Mangelson H."/>
            <person name="Liachko I."/>
            <person name="Sullivan S."/>
            <person name="Sone E.D."/>
            <person name="Koren S."/>
            <person name="Silverstein K.A.T."/>
            <person name="Beckman K.B."/>
            <person name="Gohl D.M."/>
        </authorList>
    </citation>
    <scope>NUCLEOTIDE SEQUENCE</scope>
    <source>
        <strain evidence="1">Duluth1</strain>
        <tissue evidence="1">Whole animal</tissue>
    </source>
</reference>
<gene>
    <name evidence="1" type="ORF">DPMN_031548</name>
</gene>
<name>A0A9D4M2I9_DREPO</name>
<protein>
    <submittedName>
        <fullName evidence="1">Uncharacterized protein</fullName>
    </submittedName>
</protein>
<reference evidence="1" key="2">
    <citation type="submission" date="2020-11" db="EMBL/GenBank/DDBJ databases">
        <authorList>
            <person name="McCartney M.A."/>
            <person name="Auch B."/>
            <person name="Kono T."/>
            <person name="Mallez S."/>
            <person name="Becker A."/>
            <person name="Gohl D.M."/>
            <person name="Silverstein K.A.T."/>
            <person name="Koren S."/>
            <person name="Bechman K.B."/>
            <person name="Herman A."/>
            <person name="Abrahante J.E."/>
            <person name="Garbe J."/>
        </authorList>
    </citation>
    <scope>NUCLEOTIDE SEQUENCE</scope>
    <source>
        <strain evidence="1">Duluth1</strain>
        <tissue evidence="1">Whole animal</tissue>
    </source>
</reference>
<dbReference type="Proteomes" id="UP000828390">
    <property type="component" value="Unassembled WGS sequence"/>
</dbReference>
<keyword evidence="2" id="KW-1185">Reference proteome</keyword>
<evidence type="ECO:0000313" key="2">
    <source>
        <dbReference type="Proteomes" id="UP000828390"/>
    </source>
</evidence>